<protein>
    <submittedName>
        <fullName evidence="3">T9SS type A sorting domain-containing protein</fullName>
    </submittedName>
</protein>
<evidence type="ECO:0000259" key="2">
    <source>
        <dbReference type="Pfam" id="PF18962"/>
    </source>
</evidence>
<evidence type="ECO:0000313" key="3">
    <source>
        <dbReference type="EMBL" id="HGY57167.1"/>
    </source>
</evidence>
<dbReference type="NCBIfam" id="TIGR04183">
    <property type="entry name" value="Por_Secre_tail"/>
    <property type="match status" value="1"/>
</dbReference>
<keyword evidence="1" id="KW-0812">Transmembrane</keyword>
<dbReference type="Proteomes" id="UP000885779">
    <property type="component" value="Unassembled WGS sequence"/>
</dbReference>
<accession>A0A7V4WX22</accession>
<dbReference type="Pfam" id="PF18962">
    <property type="entry name" value="Por_Secre_tail"/>
    <property type="match status" value="1"/>
</dbReference>
<feature type="domain" description="Secretion system C-terminal sorting" evidence="2">
    <location>
        <begin position="134"/>
        <end position="209"/>
    </location>
</feature>
<dbReference type="Gene3D" id="2.60.40.4070">
    <property type="match status" value="1"/>
</dbReference>
<comment type="caution">
    <text evidence="3">The sequence shown here is derived from an EMBL/GenBank/DDBJ whole genome shotgun (WGS) entry which is preliminary data.</text>
</comment>
<dbReference type="AlphaFoldDB" id="A0A7V4WX22"/>
<keyword evidence="1" id="KW-1133">Transmembrane helix</keyword>
<sequence>MRVVKYLFTYLILMATRLKVLFILLFMKLKPTKTKRNKNMKKQIVFLFVIAFSLQTGYAQYKLSCGALGNGCVVSANLNHKIAGLAGQVFIGSTVNSQYGSHSGLWRPIEYITPIEDFDDLLSIPKKFELKQNYPNPFNPLTHISYAVPKKSHVRLEIYNILGQRINTLVDAEKKPGYYTVQFNGYSFSSGLYIYRLQADGFHEVKRMILIK</sequence>
<organism evidence="3">
    <name type="scientific">Caldithrix abyssi</name>
    <dbReference type="NCBI Taxonomy" id="187145"/>
    <lineage>
        <taxon>Bacteria</taxon>
        <taxon>Pseudomonadati</taxon>
        <taxon>Calditrichota</taxon>
        <taxon>Calditrichia</taxon>
        <taxon>Calditrichales</taxon>
        <taxon>Calditrichaceae</taxon>
        <taxon>Caldithrix</taxon>
    </lineage>
</organism>
<reference evidence="3" key="1">
    <citation type="journal article" date="2020" name="mSystems">
        <title>Genome- and Community-Level Interaction Insights into Carbon Utilization and Element Cycling Functions of Hydrothermarchaeota in Hydrothermal Sediment.</title>
        <authorList>
            <person name="Zhou Z."/>
            <person name="Liu Y."/>
            <person name="Xu W."/>
            <person name="Pan J."/>
            <person name="Luo Z.H."/>
            <person name="Li M."/>
        </authorList>
    </citation>
    <scope>NUCLEOTIDE SEQUENCE [LARGE SCALE GENOMIC DNA]</scope>
    <source>
        <strain evidence="3">HyVt-577</strain>
    </source>
</reference>
<dbReference type="InterPro" id="IPR026444">
    <property type="entry name" value="Secre_tail"/>
</dbReference>
<feature type="transmembrane region" description="Helical" evidence="1">
    <location>
        <begin position="6"/>
        <end position="24"/>
    </location>
</feature>
<dbReference type="EMBL" id="DRQG01000147">
    <property type="protein sequence ID" value="HGY57167.1"/>
    <property type="molecule type" value="Genomic_DNA"/>
</dbReference>
<feature type="transmembrane region" description="Helical" evidence="1">
    <location>
        <begin position="44"/>
        <end position="61"/>
    </location>
</feature>
<name>A0A7V4WX22_CALAY</name>
<proteinExistence type="predicted"/>
<evidence type="ECO:0000256" key="1">
    <source>
        <dbReference type="SAM" id="Phobius"/>
    </source>
</evidence>
<keyword evidence="1" id="KW-0472">Membrane</keyword>
<gene>
    <name evidence="3" type="ORF">ENK44_15775</name>
</gene>